<dbReference type="Ensembl" id="ENSENLT00000003443.1">
    <property type="protein sequence ID" value="ENSENLP00000003261.1"/>
    <property type="gene ID" value="ENSENLG00000001572.1"/>
</dbReference>
<dbReference type="AlphaFoldDB" id="A0A665TLC5"/>
<sequence length="168" mass="19414">FFSCIMRERNSLDYYLPACLGGRQAGSEDLFGTIFVIFPWQNKTREDALHPCRDEHEDLASIFDQQDQAWAELAVKDANSSHVWLGLHDTWTLDFWFWIEDHNLKYKHWATDGGNEIECDTSAAMSKDEDNHWYDGLISSVERKGIEGFVFVLALMIDASFPADESRQ</sequence>
<proteinExistence type="predicted"/>
<evidence type="ECO:0000313" key="3">
    <source>
        <dbReference type="Proteomes" id="UP000472264"/>
    </source>
</evidence>
<dbReference type="PANTHER" id="PTHR45784:SF5">
    <property type="entry name" value="C-TYPE LECTIN DOMAIN FAMILY 20 MEMBER A-RELATED"/>
    <property type="match status" value="1"/>
</dbReference>
<dbReference type="Gene3D" id="3.10.100.10">
    <property type="entry name" value="Mannose-Binding Protein A, subunit A"/>
    <property type="match status" value="1"/>
</dbReference>
<evidence type="ECO:0000259" key="1">
    <source>
        <dbReference type="PROSITE" id="PS50041"/>
    </source>
</evidence>
<dbReference type="Proteomes" id="UP000472264">
    <property type="component" value="Chromosome 6"/>
</dbReference>
<accession>A0A665TLC5</accession>
<dbReference type="SUPFAM" id="SSF56436">
    <property type="entry name" value="C-type lectin-like"/>
    <property type="match status" value="1"/>
</dbReference>
<dbReference type="InterPro" id="IPR016187">
    <property type="entry name" value="CTDL_fold"/>
</dbReference>
<feature type="domain" description="C-type lectin" evidence="1">
    <location>
        <begin position="31"/>
        <end position="135"/>
    </location>
</feature>
<dbReference type="InterPro" id="IPR001304">
    <property type="entry name" value="C-type_lectin-like"/>
</dbReference>
<dbReference type="PANTHER" id="PTHR45784">
    <property type="entry name" value="C-TYPE LECTIN DOMAIN FAMILY 20 MEMBER A-RELATED"/>
    <property type="match status" value="1"/>
</dbReference>
<reference evidence="2" key="1">
    <citation type="submission" date="2021-04" db="EMBL/GenBank/DDBJ databases">
        <authorList>
            <consortium name="Wellcome Sanger Institute Data Sharing"/>
        </authorList>
    </citation>
    <scope>NUCLEOTIDE SEQUENCE [LARGE SCALE GENOMIC DNA]</scope>
</reference>
<dbReference type="CDD" id="cd00037">
    <property type="entry name" value="CLECT"/>
    <property type="match status" value="1"/>
</dbReference>
<evidence type="ECO:0000313" key="2">
    <source>
        <dbReference type="Ensembl" id="ENSENLP00000003261.1"/>
    </source>
</evidence>
<protein>
    <recommendedName>
        <fullName evidence="1">C-type lectin domain-containing protein</fullName>
    </recommendedName>
</protein>
<dbReference type="InParanoid" id="A0A665TLC5"/>
<reference evidence="2" key="2">
    <citation type="submission" date="2025-08" db="UniProtKB">
        <authorList>
            <consortium name="Ensembl"/>
        </authorList>
    </citation>
    <scope>IDENTIFICATION</scope>
</reference>
<keyword evidence="3" id="KW-1185">Reference proteome</keyword>
<dbReference type="Pfam" id="PF00059">
    <property type="entry name" value="Lectin_C"/>
    <property type="match status" value="1"/>
</dbReference>
<reference evidence="2" key="3">
    <citation type="submission" date="2025-09" db="UniProtKB">
        <authorList>
            <consortium name="Ensembl"/>
        </authorList>
    </citation>
    <scope>IDENTIFICATION</scope>
</reference>
<organism evidence="2 3">
    <name type="scientific">Echeneis naucrates</name>
    <name type="common">Live sharksucker</name>
    <dbReference type="NCBI Taxonomy" id="173247"/>
    <lineage>
        <taxon>Eukaryota</taxon>
        <taxon>Metazoa</taxon>
        <taxon>Chordata</taxon>
        <taxon>Craniata</taxon>
        <taxon>Vertebrata</taxon>
        <taxon>Euteleostomi</taxon>
        <taxon>Actinopterygii</taxon>
        <taxon>Neopterygii</taxon>
        <taxon>Teleostei</taxon>
        <taxon>Neoteleostei</taxon>
        <taxon>Acanthomorphata</taxon>
        <taxon>Carangaria</taxon>
        <taxon>Carangiformes</taxon>
        <taxon>Echeneidae</taxon>
        <taxon>Echeneis</taxon>
    </lineage>
</organism>
<dbReference type="PROSITE" id="PS50041">
    <property type="entry name" value="C_TYPE_LECTIN_2"/>
    <property type="match status" value="1"/>
</dbReference>
<name>A0A665TLC5_ECHNA</name>
<dbReference type="InterPro" id="IPR016186">
    <property type="entry name" value="C-type_lectin-like/link_sf"/>
</dbReference>